<keyword evidence="1" id="KW-0862">Zinc</keyword>
<feature type="compositionally biased region" description="Basic and acidic residues" evidence="2">
    <location>
        <begin position="359"/>
        <end position="372"/>
    </location>
</feature>
<dbReference type="InterPro" id="IPR000048">
    <property type="entry name" value="IQ_motif_EF-hand-BS"/>
</dbReference>
<feature type="region of interest" description="Disordered" evidence="2">
    <location>
        <begin position="347"/>
        <end position="387"/>
    </location>
</feature>
<proteinExistence type="predicted"/>
<dbReference type="PANTHER" id="PTHR14991:SF0">
    <property type="entry name" value="RING FINGER PROTEIN 32"/>
    <property type="match status" value="1"/>
</dbReference>
<dbReference type="OrthoDB" id="8062037at2759"/>
<evidence type="ECO:0000259" key="3">
    <source>
        <dbReference type="PROSITE" id="PS50089"/>
    </source>
</evidence>
<dbReference type="InterPro" id="IPR013083">
    <property type="entry name" value="Znf_RING/FYVE/PHD"/>
</dbReference>
<dbReference type="AlphaFoldDB" id="A2ELM0"/>
<dbReference type="SMART" id="SM00184">
    <property type="entry name" value="RING"/>
    <property type="match status" value="2"/>
</dbReference>
<feature type="compositionally biased region" description="Basic residues" evidence="2">
    <location>
        <begin position="373"/>
        <end position="387"/>
    </location>
</feature>
<dbReference type="KEGG" id="tva:4764343"/>
<feature type="domain" description="RING-type" evidence="3">
    <location>
        <begin position="287"/>
        <end position="333"/>
    </location>
</feature>
<dbReference type="OMA" id="PQENDWD"/>
<dbReference type="EMBL" id="DS113423">
    <property type="protein sequence ID" value="EAY06467.1"/>
    <property type="molecule type" value="Genomic_DNA"/>
</dbReference>
<feature type="domain" description="RING-type" evidence="3">
    <location>
        <begin position="125"/>
        <end position="169"/>
    </location>
</feature>
<dbReference type="eggNOG" id="KOG0800">
    <property type="taxonomic scope" value="Eukaryota"/>
</dbReference>
<dbReference type="PROSITE" id="PS50096">
    <property type="entry name" value="IQ"/>
    <property type="match status" value="1"/>
</dbReference>
<dbReference type="GO" id="GO:0008270">
    <property type="term" value="F:zinc ion binding"/>
    <property type="evidence" value="ECO:0007669"/>
    <property type="project" value="UniProtKB-KW"/>
</dbReference>
<dbReference type="Proteomes" id="UP000001542">
    <property type="component" value="Unassembled WGS sequence"/>
</dbReference>
<dbReference type="RefSeq" id="XP_001318690.1">
    <property type="nucleotide sequence ID" value="XM_001318655.1"/>
</dbReference>
<accession>A2ELM0</accession>
<dbReference type="VEuPathDB" id="TrichDB:TVAG_149530"/>
<dbReference type="InterPro" id="IPR042862">
    <property type="entry name" value="RNF32"/>
</dbReference>
<name>A2ELM0_TRIV3</name>
<organism evidence="4 5">
    <name type="scientific">Trichomonas vaginalis (strain ATCC PRA-98 / G3)</name>
    <dbReference type="NCBI Taxonomy" id="412133"/>
    <lineage>
        <taxon>Eukaryota</taxon>
        <taxon>Metamonada</taxon>
        <taxon>Parabasalia</taxon>
        <taxon>Trichomonadida</taxon>
        <taxon>Trichomonadidae</taxon>
        <taxon>Trichomonas</taxon>
    </lineage>
</organism>
<dbReference type="STRING" id="5722.A2ELM0"/>
<dbReference type="Gene3D" id="3.30.40.10">
    <property type="entry name" value="Zinc/RING finger domain, C3HC4 (zinc finger)"/>
    <property type="match status" value="2"/>
</dbReference>
<dbReference type="SUPFAM" id="SSF57850">
    <property type="entry name" value="RING/U-box"/>
    <property type="match status" value="2"/>
</dbReference>
<dbReference type="InParanoid" id="A2ELM0"/>
<protein>
    <recommendedName>
        <fullName evidence="3">RING-type domain-containing protein</fullName>
    </recommendedName>
</protein>
<dbReference type="CDD" id="cd16677">
    <property type="entry name" value="RING-H2_RNF32_rpt1"/>
    <property type="match status" value="1"/>
</dbReference>
<gene>
    <name evidence="4" type="ORF">TVAG_149530</name>
</gene>
<dbReference type="Pfam" id="PF13639">
    <property type="entry name" value="zf-RING_2"/>
    <property type="match status" value="2"/>
</dbReference>
<reference evidence="4" key="2">
    <citation type="journal article" date="2007" name="Science">
        <title>Draft genome sequence of the sexually transmitted pathogen Trichomonas vaginalis.</title>
        <authorList>
            <person name="Carlton J.M."/>
            <person name="Hirt R.P."/>
            <person name="Silva J.C."/>
            <person name="Delcher A.L."/>
            <person name="Schatz M."/>
            <person name="Zhao Q."/>
            <person name="Wortman J.R."/>
            <person name="Bidwell S.L."/>
            <person name="Alsmark U.C.M."/>
            <person name="Besteiro S."/>
            <person name="Sicheritz-Ponten T."/>
            <person name="Noel C.J."/>
            <person name="Dacks J.B."/>
            <person name="Foster P.G."/>
            <person name="Simillion C."/>
            <person name="Van de Peer Y."/>
            <person name="Miranda-Saavedra D."/>
            <person name="Barton G.J."/>
            <person name="Westrop G.D."/>
            <person name="Mueller S."/>
            <person name="Dessi D."/>
            <person name="Fiori P.L."/>
            <person name="Ren Q."/>
            <person name="Paulsen I."/>
            <person name="Zhang H."/>
            <person name="Bastida-Corcuera F.D."/>
            <person name="Simoes-Barbosa A."/>
            <person name="Brown M.T."/>
            <person name="Hayes R.D."/>
            <person name="Mukherjee M."/>
            <person name="Okumura C.Y."/>
            <person name="Schneider R."/>
            <person name="Smith A.J."/>
            <person name="Vanacova S."/>
            <person name="Villalvazo M."/>
            <person name="Haas B.J."/>
            <person name="Pertea M."/>
            <person name="Feldblyum T.V."/>
            <person name="Utterback T.R."/>
            <person name="Shu C.L."/>
            <person name="Osoegawa K."/>
            <person name="de Jong P.J."/>
            <person name="Hrdy I."/>
            <person name="Horvathova L."/>
            <person name="Zubacova Z."/>
            <person name="Dolezal P."/>
            <person name="Malik S.B."/>
            <person name="Logsdon J.M. Jr."/>
            <person name="Henze K."/>
            <person name="Gupta A."/>
            <person name="Wang C.C."/>
            <person name="Dunne R.L."/>
            <person name="Upcroft J.A."/>
            <person name="Upcroft P."/>
            <person name="White O."/>
            <person name="Salzberg S.L."/>
            <person name="Tang P."/>
            <person name="Chiu C.-H."/>
            <person name="Lee Y.-S."/>
            <person name="Embley T.M."/>
            <person name="Coombs G.H."/>
            <person name="Mottram J.C."/>
            <person name="Tachezy J."/>
            <person name="Fraser-Liggett C.M."/>
            <person name="Johnson P.J."/>
        </authorList>
    </citation>
    <scope>NUCLEOTIDE SEQUENCE [LARGE SCALE GENOMIC DNA]</scope>
    <source>
        <strain evidence="4">G3</strain>
    </source>
</reference>
<dbReference type="VEuPathDB" id="TrichDB:TVAGG3_0163090"/>
<keyword evidence="5" id="KW-1185">Reference proteome</keyword>
<sequence>MRGFGQKKPKISLALRAAAIQQHMEIRMGENFDPIIKPKTPKKITKPAAPKQHKCSCHHQHFNPIPTNSIFESETVQSKQKNYNKNLTLAEKLGLVEPPPAPLTDEQFETVKIEAEKRGFFNEVCPICLEKFGPDNMVLLSCSHLLHATCLMNFRKFSRGQENRCPVCRQPYEFVRVKAESAYNERCATTIQRVFRGFLVRNKLGELAPEGTELHRKWVLNKAHLASDMLVSAVDRQSDAIDAVLGSIDHDLEWARNVMKAAEEQGRQIDWDVVKETAMNHGGFGDCPVCLRQLKPGDSSVTSCGHIFHTTCLQSWVSFCEGEKKPLSCPCCRSPFQYKPWIEKVKEEKDEKEEEPQNDDEKPLQPLKESKPKPKPKKQLPKRSGWR</sequence>
<dbReference type="PANTHER" id="PTHR14991">
    <property type="entry name" value="RING FINGER PROTEIN 32"/>
    <property type="match status" value="1"/>
</dbReference>
<keyword evidence="1" id="KW-0863">Zinc-finger</keyword>
<evidence type="ECO:0000256" key="2">
    <source>
        <dbReference type="SAM" id="MobiDB-lite"/>
    </source>
</evidence>
<dbReference type="Pfam" id="PF00612">
    <property type="entry name" value="IQ"/>
    <property type="match status" value="1"/>
</dbReference>
<evidence type="ECO:0000313" key="5">
    <source>
        <dbReference type="Proteomes" id="UP000001542"/>
    </source>
</evidence>
<evidence type="ECO:0000313" key="4">
    <source>
        <dbReference type="EMBL" id="EAY06467.1"/>
    </source>
</evidence>
<dbReference type="PROSITE" id="PS50089">
    <property type="entry name" value="ZF_RING_2"/>
    <property type="match status" value="2"/>
</dbReference>
<evidence type="ECO:0000256" key="1">
    <source>
        <dbReference type="PROSITE-ProRule" id="PRU00175"/>
    </source>
</evidence>
<dbReference type="CDD" id="cd23767">
    <property type="entry name" value="IQCD"/>
    <property type="match status" value="1"/>
</dbReference>
<keyword evidence="1" id="KW-0479">Metal-binding</keyword>
<dbReference type="InterPro" id="IPR001841">
    <property type="entry name" value="Znf_RING"/>
</dbReference>
<reference evidence="4" key="1">
    <citation type="submission" date="2006-10" db="EMBL/GenBank/DDBJ databases">
        <authorList>
            <person name="Amadeo P."/>
            <person name="Zhao Q."/>
            <person name="Wortman J."/>
            <person name="Fraser-Liggett C."/>
            <person name="Carlton J."/>
        </authorList>
    </citation>
    <scope>NUCLEOTIDE SEQUENCE</scope>
    <source>
        <strain evidence="4">G3</strain>
    </source>
</reference>